<dbReference type="RefSeq" id="WP_014695835.1">
    <property type="nucleotide sequence ID" value="NC_017806.1"/>
</dbReference>
<gene>
    <name evidence="1" type="ordered locus">DGo_PE0049</name>
</gene>
<protein>
    <recommendedName>
        <fullName evidence="3">HTH HARE-type domain-containing protein</fullName>
    </recommendedName>
</protein>
<evidence type="ECO:0000313" key="2">
    <source>
        <dbReference type="Proteomes" id="UP000007575"/>
    </source>
</evidence>
<evidence type="ECO:0008006" key="3">
    <source>
        <dbReference type="Google" id="ProtNLM"/>
    </source>
</evidence>
<dbReference type="HOGENOM" id="CLU_2537013_0_0_0"/>
<reference evidence="1 2" key="1">
    <citation type="journal article" date="2012" name="PLoS ONE">
        <title>Genome sequence and transcriptome analysis of the radioresistant bacterium Deinococcus gobiensis: insights into the extreme environmental adaptations.</title>
        <authorList>
            <person name="Yuan M."/>
            <person name="Chen M."/>
            <person name="Zhang W."/>
            <person name="Lu W."/>
            <person name="Wang J."/>
            <person name="Yang M."/>
            <person name="Zhao P."/>
            <person name="Tang R."/>
            <person name="Li X."/>
            <person name="Hao Y."/>
            <person name="Zhou Z."/>
            <person name="Zhan Y."/>
            <person name="Yu H."/>
            <person name="Teng C."/>
            <person name="Yan Y."/>
            <person name="Ping S."/>
            <person name="Wang Y."/>
            <person name="Lin M."/>
        </authorList>
    </citation>
    <scope>NUCLEOTIDE SEQUENCE [LARGE SCALE GENOMIC DNA]</scope>
    <source>
        <strain evidence="2">DSM 21396 / JCM 16679 / CGMCC 1.7299 / I-0</strain>
        <plasmid evidence="1">P5</plasmid>
    </source>
</reference>
<geneLocation type="plasmid" evidence="1 2">
    <name>P5</name>
</geneLocation>
<keyword evidence="2" id="KW-1185">Reference proteome</keyword>
<evidence type="ECO:0000313" key="1">
    <source>
        <dbReference type="EMBL" id="AFD28193.1"/>
    </source>
</evidence>
<dbReference type="EMBL" id="CP002196">
    <property type="protein sequence ID" value="AFD28193.1"/>
    <property type="molecule type" value="Genomic_DNA"/>
</dbReference>
<accession>H8H3U6</accession>
<dbReference type="KEGG" id="dgo:DGo_PE0049"/>
<dbReference type="Proteomes" id="UP000007575">
    <property type="component" value="Plasmid P5"/>
</dbReference>
<proteinExistence type="predicted"/>
<organism evidence="1 2">
    <name type="scientific">Deinococcus gobiensis (strain DSM 21396 / JCM 16679 / CGMCC 1.7299 / I-0)</name>
    <dbReference type="NCBI Taxonomy" id="745776"/>
    <lineage>
        <taxon>Bacteria</taxon>
        <taxon>Thermotogati</taxon>
        <taxon>Deinococcota</taxon>
        <taxon>Deinococci</taxon>
        <taxon>Deinococcales</taxon>
        <taxon>Deinococcaceae</taxon>
        <taxon>Deinococcus</taxon>
    </lineage>
</organism>
<sequence>MTARLDADAAAVVRAAHRGGTLYQLVDRIRKQGRHMPPVRAAAVIDEQVAAGHLRVHVAGQDIYYSRQRAGSLALKAWQEGLQ</sequence>
<dbReference type="AlphaFoldDB" id="H8H3U6"/>
<name>H8H3U6_DEIGI</name>
<dbReference type="PATRIC" id="fig|745776.4.peg.4064"/>
<keyword evidence="1" id="KW-0614">Plasmid</keyword>